<dbReference type="STRING" id="1859457.BET10_19290"/>
<name>A0A1S1MRT2_9GAMM</name>
<feature type="signal peptide" evidence="1">
    <location>
        <begin position="1"/>
        <end position="18"/>
    </location>
</feature>
<dbReference type="AlphaFoldDB" id="A0A1S1MRT2"/>
<gene>
    <name evidence="2" type="ORF">BET10_19290</name>
</gene>
<dbReference type="RefSeq" id="WP_070986869.1">
    <property type="nucleotide sequence ID" value="NZ_MKJU01000030.1"/>
</dbReference>
<dbReference type="OrthoDB" id="5769744at2"/>
<feature type="chain" id="PRO_5010258466" description="Lysozyme inhibitor LprI N-terminal domain-containing protein" evidence="1">
    <location>
        <begin position="19"/>
        <end position="136"/>
    </location>
</feature>
<accession>A0A1S1MRT2</accession>
<proteinExistence type="predicted"/>
<dbReference type="Proteomes" id="UP000179786">
    <property type="component" value="Unassembled WGS sequence"/>
</dbReference>
<organism evidence="2 3">
    <name type="scientific">Pseudoalteromonas amylolytica</name>
    <dbReference type="NCBI Taxonomy" id="1859457"/>
    <lineage>
        <taxon>Bacteria</taxon>
        <taxon>Pseudomonadati</taxon>
        <taxon>Pseudomonadota</taxon>
        <taxon>Gammaproteobacteria</taxon>
        <taxon>Alteromonadales</taxon>
        <taxon>Pseudoalteromonadaceae</taxon>
        <taxon>Pseudoalteromonas</taxon>
    </lineage>
</organism>
<keyword evidence="1" id="KW-0732">Signal</keyword>
<keyword evidence="3" id="KW-1185">Reference proteome</keyword>
<evidence type="ECO:0008006" key="4">
    <source>
        <dbReference type="Google" id="ProtNLM"/>
    </source>
</evidence>
<evidence type="ECO:0000256" key="1">
    <source>
        <dbReference type="SAM" id="SignalP"/>
    </source>
</evidence>
<evidence type="ECO:0000313" key="3">
    <source>
        <dbReference type="Proteomes" id="UP000179786"/>
    </source>
</evidence>
<evidence type="ECO:0000313" key="2">
    <source>
        <dbReference type="EMBL" id="OHU88955.1"/>
    </source>
</evidence>
<comment type="caution">
    <text evidence="2">The sequence shown here is derived from an EMBL/GenBank/DDBJ whole genome shotgun (WGS) entry which is preliminary data.</text>
</comment>
<reference evidence="2 3" key="1">
    <citation type="submission" date="2016-09" db="EMBL/GenBank/DDBJ databases">
        <title>Pseudoalteromonas amylolytica sp. nov., isolated from the surface seawater.</title>
        <authorList>
            <person name="Wu Y.-H."/>
            <person name="Cheng H."/>
            <person name="Jin X.-B."/>
            <person name="Wang C.-S."/>
            <person name="Xu X.-W."/>
        </authorList>
    </citation>
    <scope>NUCLEOTIDE SEQUENCE [LARGE SCALE GENOMIC DNA]</scope>
    <source>
        <strain evidence="2 3">JW1</strain>
    </source>
</reference>
<sequence length="136" mass="15883">MKKISSAAFFLSPLIANANPTDVSLTDCSALESYHPIDSKIYIQCLDSNIDMLRRYQQSWINKLLHDIEILQAQTGNTQLMPIIKRAVVYQEQYMEDTCKWRYLHTLPNSIKASIVHKKCTVRMLRRHIEDLQIPY</sequence>
<protein>
    <recommendedName>
        <fullName evidence="4">Lysozyme inhibitor LprI N-terminal domain-containing protein</fullName>
    </recommendedName>
</protein>
<dbReference type="EMBL" id="MKJU01000030">
    <property type="protein sequence ID" value="OHU88955.1"/>
    <property type="molecule type" value="Genomic_DNA"/>
</dbReference>